<comment type="caution">
    <text evidence="3">The sequence shown here is derived from an EMBL/GenBank/DDBJ whole genome shotgun (WGS) entry which is preliminary data.</text>
</comment>
<dbReference type="PANTHER" id="PTHR43540">
    <property type="entry name" value="PEROXYUREIDOACRYLATE/UREIDOACRYLATE AMIDOHYDROLASE-RELATED"/>
    <property type="match status" value="1"/>
</dbReference>
<gene>
    <name evidence="3" type="ORF">ETU09_00945</name>
</gene>
<accession>A0A563DKX3</accession>
<proteinExistence type="predicted"/>
<keyword evidence="4" id="KW-1185">Reference proteome</keyword>
<dbReference type="OrthoDB" id="9791276at2"/>
<evidence type="ECO:0000259" key="2">
    <source>
        <dbReference type="Pfam" id="PF00857"/>
    </source>
</evidence>
<dbReference type="Pfam" id="PF00857">
    <property type="entry name" value="Isochorismatase"/>
    <property type="match status" value="1"/>
</dbReference>
<reference evidence="3 4" key="1">
    <citation type="submission" date="2019-02" db="EMBL/GenBank/DDBJ databases">
        <title>Apibacter muscae sp. nov.: a novel member of the house fly microbiota.</title>
        <authorList>
            <person name="Park R."/>
        </authorList>
    </citation>
    <scope>NUCLEOTIDE SEQUENCE [LARGE SCALE GENOMIC DNA]</scope>
    <source>
        <strain evidence="3 4">AL1</strain>
    </source>
</reference>
<name>A0A563DKX3_9FLAO</name>
<organism evidence="3 4">
    <name type="scientific">Apibacter muscae</name>
    <dbReference type="NCBI Taxonomy" id="2509004"/>
    <lineage>
        <taxon>Bacteria</taxon>
        <taxon>Pseudomonadati</taxon>
        <taxon>Bacteroidota</taxon>
        <taxon>Flavobacteriia</taxon>
        <taxon>Flavobacteriales</taxon>
        <taxon>Weeksellaceae</taxon>
        <taxon>Apibacter</taxon>
    </lineage>
</organism>
<evidence type="ECO:0000313" key="3">
    <source>
        <dbReference type="EMBL" id="TWP30601.1"/>
    </source>
</evidence>
<dbReference type="PANTHER" id="PTHR43540:SF1">
    <property type="entry name" value="ISOCHORISMATASE HYDROLASE"/>
    <property type="match status" value="1"/>
</dbReference>
<keyword evidence="1 3" id="KW-0378">Hydrolase</keyword>
<dbReference type="EMBL" id="SELH01000011">
    <property type="protein sequence ID" value="TWP30601.1"/>
    <property type="molecule type" value="Genomic_DNA"/>
</dbReference>
<dbReference type="GO" id="GO:0016787">
    <property type="term" value="F:hydrolase activity"/>
    <property type="evidence" value="ECO:0007669"/>
    <property type="project" value="UniProtKB-KW"/>
</dbReference>
<sequence>MKALIVIDVQKDYFENGNFPLEGALQASEQTKKILENFRSLHLPVIHIQHISLQEEAIFFKPYTEGAEIHPNVKPIDGEIVITKYSPNSFIKTNLQKHLQKYEVNELVICGMMTHMCVDATVRAAKDFGYQCTLIADACATRELEFSGKKATAQEVQTAFLSALSYYYAEIKTTEEYLQANNK</sequence>
<dbReference type="AlphaFoldDB" id="A0A563DKX3"/>
<dbReference type="InterPro" id="IPR050272">
    <property type="entry name" value="Isochorismatase-like_hydrls"/>
</dbReference>
<dbReference type="CDD" id="cd01014">
    <property type="entry name" value="nicotinamidase_related"/>
    <property type="match status" value="1"/>
</dbReference>
<dbReference type="RefSeq" id="WP_146291277.1">
    <property type="nucleotide sequence ID" value="NZ_SELH01000011.1"/>
</dbReference>
<feature type="domain" description="Isochorismatase-like" evidence="2">
    <location>
        <begin position="3"/>
        <end position="146"/>
    </location>
</feature>
<dbReference type="SUPFAM" id="SSF52499">
    <property type="entry name" value="Isochorismatase-like hydrolases"/>
    <property type="match status" value="1"/>
</dbReference>
<dbReference type="Gene3D" id="3.40.50.850">
    <property type="entry name" value="Isochorismatase-like"/>
    <property type="match status" value="1"/>
</dbReference>
<dbReference type="InterPro" id="IPR036380">
    <property type="entry name" value="Isochorismatase-like_sf"/>
</dbReference>
<protein>
    <submittedName>
        <fullName evidence="3">Cysteine hydrolase</fullName>
    </submittedName>
</protein>
<evidence type="ECO:0000256" key="1">
    <source>
        <dbReference type="ARBA" id="ARBA00022801"/>
    </source>
</evidence>
<evidence type="ECO:0000313" key="4">
    <source>
        <dbReference type="Proteomes" id="UP000319499"/>
    </source>
</evidence>
<dbReference type="Proteomes" id="UP000319499">
    <property type="component" value="Unassembled WGS sequence"/>
</dbReference>
<dbReference type="InterPro" id="IPR000868">
    <property type="entry name" value="Isochorismatase-like_dom"/>
</dbReference>